<feature type="chain" id="PRO_5035725706" evidence="1">
    <location>
        <begin position="22"/>
        <end position="268"/>
    </location>
</feature>
<keyword evidence="1" id="KW-0732">Signal</keyword>
<keyword evidence="3" id="KW-1185">Reference proteome</keyword>
<dbReference type="OrthoDB" id="153600at2759"/>
<dbReference type="Proteomes" id="UP000693981">
    <property type="component" value="Unassembled WGS sequence"/>
</dbReference>
<evidence type="ECO:0000313" key="3">
    <source>
        <dbReference type="Proteomes" id="UP000693981"/>
    </source>
</evidence>
<dbReference type="AlphaFoldDB" id="A0A8T1VJY7"/>
<gene>
    <name evidence="2" type="ORF">PHYBOEH_011447</name>
</gene>
<feature type="signal peptide" evidence="1">
    <location>
        <begin position="1"/>
        <end position="21"/>
    </location>
</feature>
<dbReference type="EMBL" id="JAGDFL010000865">
    <property type="protein sequence ID" value="KAG7380423.1"/>
    <property type="molecule type" value="Genomic_DNA"/>
</dbReference>
<organism evidence="2 3">
    <name type="scientific">Phytophthora boehmeriae</name>
    <dbReference type="NCBI Taxonomy" id="109152"/>
    <lineage>
        <taxon>Eukaryota</taxon>
        <taxon>Sar</taxon>
        <taxon>Stramenopiles</taxon>
        <taxon>Oomycota</taxon>
        <taxon>Peronosporomycetes</taxon>
        <taxon>Peronosporales</taxon>
        <taxon>Peronosporaceae</taxon>
        <taxon>Phytophthora</taxon>
    </lineage>
</organism>
<accession>A0A8T1VJY7</accession>
<name>A0A8T1VJY7_9STRA</name>
<proteinExistence type="predicted"/>
<reference evidence="2" key="1">
    <citation type="submission" date="2021-02" db="EMBL/GenBank/DDBJ databases">
        <authorList>
            <person name="Palmer J.M."/>
        </authorList>
    </citation>
    <scope>NUCLEOTIDE SEQUENCE</scope>
    <source>
        <strain evidence="2">SCRP23</strain>
    </source>
</reference>
<sequence length="268" mass="29210">MLRSFSVAATLAALTTNSADAHGYISKPAAQFVDPTTSTYYARTINADINSAFGGLKWNDNPEVNTATFTSSFANAGYSSLRNMLDQYVSDCANTRTDVSPVDVSGLTTMNWQNDQEQKGFIESHHGPCEVWIDDTMVDHQDDCVAAYGSSYPASVKADFSKCSGDCMLRFFWLALHEPNWQIYKQCVPIVNNSGAQVTGTVIPADTTADIASDNGCQNRALRSVDDAPTQLASGDKIDWTDSRFLRAFNEFAASFTANTESIAETNH</sequence>
<evidence type="ECO:0000256" key="1">
    <source>
        <dbReference type="SAM" id="SignalP"/>
    </source>
</evidence>
<comment type="caution">
    <text evidence="2">The sequence shown here is derived from an EMBL/GenBank/DDBJ whole genome shotgun (WGS) entry which is preliminary data.</text>
</comment>
<protein>
    <submittedName>
        <fullName evidence="2">Uncharacterized protein</fullName>
    </submittedName>
</protein>
<evidence type="ECO:0000313" key="2">
    <source>
        <dbReference type="EMBL" id="KAG7380423.1"/>
    </source>
</evidence>